<feature type="transmembrane region" description="Helical" evidence="8">
    <location>
        <begin position="120"/>
        <end position="139"/>
    </location>
</feature>
<dbReference type="AlphaFoldDB" id="A0A444C229"/>
<dbReference type="PANTHER" id="PTHR33573:SF54">
    <property type="entry name" value="CASP-LIKE PROTEIN 4B2"/>
    <property type="match status" value="1"/>
</dbReference>
<keyword evidence="6 8" id="KW-1133">Transmembrane helix</keyword>
<evidence type="ECO:0000313" key="10">
    <source>
        <dbReference type="EMBL" id="RZR74921.1"/>
    </source>
</evidence>
<feature type="transmembrane region" description="Helical" evidence="8">
    <location>
        <begin position="172"/>
        <end position="192"/>
    </location>
</feature>
<dbReference type="Pfam" id="PF04535">
    <property type="entry name" value="CASP_dom"/>
    <property type="match status" value="1"/>
</dbReference>
<name>A0A444C229_ENSVE</name>
<keyword evidence="4 8" id="KW-1003">Cell membrane</keyword>
<accession>A0A444C229</accession>
<organism evidence="10">
    <name type="scientific">Ensete ventricosum</name>
    <name type="common">Abyssinian banana</name>
    <name type="synonym">Musa ensete</name>
    <dbReference type="NCBI Taxonomy" id="4639"/>
    <lineage>
        <taxon>Eukaryota</taxon>
        <taxon>Viridiplantae</taxon>
        <taxon>Streptophyta</taxon>
        <taxon>Embryophyta</taxon>
        <taxon>Tracheophyta</taxon>
        <taxon>Spermatophyta</taxon>
        <taxon>Magnoliopsida</taxon>
        <taxon>Liliopsida</taxon>
        <taxon>Zingiberales</taxon>
        <taxon>Musaceae</taxon>
        <taxon>Ensete</taxon>
    </lineage>
</organism>
<reference evidence="10" key="1">
    <citation type="journal article" date="2018" name="Data Brief">
        <title>Genome sequence data from 17 accessions of Ensete ventricosum, a staple food crop for millions in Ethiopia.</title>
        <authorList>
            <person name="Yemataw Z."/>
            <person name="Muzemil S."/>
            <person name="Ambachew D."/>
            <person name="Tripathi L."/>
            <person name="Tesfaye K."/>
            <person name="Chala A."/>
            <person name="Farbos A."/>
            <person name="O'Neill P."/>
            <person name="Moore K."/>
            <person name="Grant M."/>
            <person name="Studholme D.J."/>
        </authorList>
    </citation>
    <scope>NUCLEOTIDE SEQUENCE [LARGE SCALE GENOMIC DNA]</scope>
    <source>
        <tissue evidence="10">Leaf</tissue>
    </source>
</reference>
<keyword evidence="5 8" id="KW-0812">Transmembrane</keyword>
<proteinExistence type="inferred from homology"/>
<comment type="subunit">
    <text evidence="3 8">Homodimer and heterodimers.</text>
</comment>
<feature type="non-terminal residue" evidence="10">
    <location>
        <position position="1"/>
    </location>
</feature>
<gene>
    <name evidence="10" type="ORF">BHM03_00046211</name>
</gene>
<protein>
    <recommendedName>
        <fullName evidence="8">CASP-like protein</fullName>
    </recommendedName>
</protein>
<dbReference type="InterPro" id="IPR006702">
    <property type="entry name" value="CASP_dom"/>
</dbReference>
<evidence type="ECO:0000256" key="3">
    <source>
        <dbReference type="ARBA" id="ARBA00011489"/>
    </source>
</evidence>
<feature type="compositionally biased region" description="Polar residues" evidence="9">
    <location>
        <begin position="17"/>
        <end position="26"/>
    </location>
</feature>
<evidence type="ECO:0000256" key="1">
    <source>
        <dbReference type="ARBA" id="ARBA00004651"/>
    </source>
</evidence>
<dbReference type="EMBL" id="KV876458">
    <property type="protein sequence ID" value="RZR74921.1"/>
    <property type="molecule type" value="Genomic_DNA"/>
</dbReference>
<sequence>LRSVLLRPCPPTSRILTMNAASTDSSEPGPGELVPAAPSVELEKTSSGAQIPAPAERTDGGRSTAPRSRSVLRKSRTDNFLERGALLLRAFACLFSLIALAVLASNKHGDWQDFDRYQEYRYLLAIAVLAFIYSMAQILRQVNRSRTGKDFVAAQYSWIVDFAGDQVANKQLVVSQVMAYLLMSSSSAAIPITNHMREAVINMFTDASAASIGMAFLAFVALALSALISGFKVSKQNYI</sequence>
<feature type="transmembrane region" description="Helical" evidence="8">
    <location>
        <begin position="212"/>
        <end position="231"/>
    </location>
</feature>
<evidence type="ECO:0000256" key="9">
    <source>
        <dbReference type="SAM" id="MobiDB-lite"/>
    </source>
</evidence>
<comment type="similarity">
    <text evidence="2 8">Belongs to the Casparian strip membrane proteins (CASP) family.</text>
</comment>
<comment type="subcellular location">
    <subcellularLocation>
        <location evidence="1 8">Cell membrane</location>
        <topology evidence="1 8">Multi-pass membrane protein</topology>
    </subcellularLocation>
</comment>
<dbReference type="Proteomes" id="UP000290560">
    <property type="component" value="Unassembled WGS sequence"/>
</dbReference>
<feature type="transmembrane region" description="Helical" evidence="8">
    <location>
        <begin position="86"/>
        <end position="105"/>
    </location>
</feature>
<evidence type="ECO:0000256" key="8">
    <source>
        <dbReference type="RuleBase" id="RU361233"/>
    </source>
</evidence>
<evidence type="ECO:0000256" key="2">
    <source>
        <dbReference type="ARBA" id="ARBA00007651"/>
    </source>
</evidence>
<evidence type="ECO:0000256" key="6">
    <source>
        <dbReference type="ARBA" id="ARBA00022989"/>
    </source>
</evidence>
<feature type="region of interest" description="Disordered" evidence="9">
    <location>
        <begin position="17"/>
        <end position="71"/>
    </location>
</feature>
<dbReference type="PANTHER" id="PTHR33573">
    <property type="entry name" value="CASP-LIKE PROTEIN 4A4"/>
    <property type="match status" value="1"/>
</dbReference>
<evidence type="ECO:0000256" key="7">
    <source>
        <dbReference type="ARBA" id="ARBA00023136"/>
    </source>
</evidence>
<dbReference type="GO" id="GO:0005886">
    <property type="term" value="C:plasma membrane"/>
    <property type="evidence" value="ECO:0007669"/>
    <property type="project" value="UniProtKB-SubCell"/>
</dbReference>
<evidence type="ECO:0000256" key="5">
    <source>
        <dbReference type="ARBA" id="ARBA00022692"/>
    </source>
</evidence>
<keyword evidence="7 8" id="KW-0472">Membrane</keyword>
<evidence type="ECO:0000256" key="4">
    <source>
        <dbReference type="ARBA" id="ARBA00022475"/>
    </source>
</evidence>